<dbReference type="Proteomes" id="UP000271889">
    <property type="component" value="Unassembled WGS sequence"/>
</dbReference>
<dbReference type="FunFam" id="2.70.170.10:FF:000060">
    <property type="entry name" value="Nicotinic acetylcholine receptor subunit alpha4"/>
    <property type="match status" value="1"/>
</dbReference>
<sequence length="232" mass="26692">MADQRHRYIVCLFILALYFHGKIIFRTGNVSWIPPAVIKSSCRIDIAYFPFDFQQCSMKFGSWTYSGLFIDLRNDTVIVGTYKPNGEWEIIDFTSKRSIFYYDCCPEPYYDITFTITMKRQTLYYGINLVLPSMLISALALFGFTLPPDSGEKLNLCKLCWHRGHALLLKYLQILDSDAILAGVTIFMSLCVFMLMVAEAMPQTSDDLPLIGTDYSLELFKILIFLNKHSVE</sequence>
<dbReference type="GO" id="GO:0005230">
    <property type="term" value="F:extracellular ligand-gated monoatomic ion channel activity"/>
    <property type="evidence" value="ECO:0007669"/>
    <property type="project" value="InterPro"/>
</dbReference>
<dbReference type="InterPro" id="IPR018000">
    <property type="entry name" value="Neurotransmitter_ion_chnl_CS"/>
</dbReference>
<dbReference type="OrthoDB" id="5975154at2759"/>
<dbReference type="GO" id="GO:0004888">
    <property type="term" value="F:transmembrane signaling receptor activity"/>
    <property type="evidence" value="ECO:0007669"/>
    <property type="project" value="InterPro"/>
</dbReference>
<dbReference type="InterPro" id="IPR036719">
    <property type="entry name" value="Neuro-gated_channel_TM_sf"/>
</dbReference>
<feature type="domain" description="Neurotransmitter-gated ion-channel ligand-binding" evidence="6">
    <location>
        <begin position="24"/>
        <end position="122"/>
    </location>
</feature>
<keyword evidence="2 5" id="KW-0812">Transmembrane</keyword>
<proteinExistence type="predicted"/>
<evidence type="ECO:0000313" key="7">
    <source>
        <dbReference type="EMBL" id="VDN31433.1"/>
    </source>
</evidence>
<dbReference type="InterPro" id="IPR006201">
    <property type="entry name" value="Neur_channel"/>
</dbReference>
<dbReference type="InterPro" id="IPR036734">
    <property type="entry name" value="Neur_chan_lig-bd_sf"/>
</dbReference>
<gene>
    <name evidence="7" type="ORF">CGOC_LOCUS11816</name>
</gene>
<accession>A0A3P7N4A7</accession>
<dbReference type="Gene3D" id="2.70.170.10">
    <property type="entry name" value="Neurotransmitter-gated ion-channel ligand-binding domain"/>
    <property type="match status" value="1"/>
</dbReference>
<reference evidence="7 8" key="1">
    <citation type="submission" date="2018-11" db="EMBL/GenBank/DDBJ databases">
        <authorList>
            <consortium name="Pathogen Informatics"/>
        </authorList>
    </citation>
    <scope>NUCLEOTIDE SEQUENCE [LARGE SCALE GENOMIC DNA]</scope>
</reference>
<dbReference type="EMBL" id="UYRV01118941">
    <property type="protein sequence ID" value="VDN31433.1"/>
    <property type="molecule type" value="Genomic_DNA"/>
</dbReference>
<dbReference type="SUPFAM" id="SSF90112">
    <property type="entry name" value="Neurotransmitter-gated ion-channel transmembrane pore"/>
    <property type="match status" value="1"/>
</dbReference>
<feature type="transmembrane region" description="Helical" evidence="5">
    <location>
        <begin position="123"/>
        <end position="146"/>
    </location>
</feature>
<dbReference type="PANTHER" id="PTHR18945">
    <property type="entry name" value="NEUROTRANSMITTER GATED ION CHANNEL"/>
    <property type="match status" value="1"/>
</dbReference>
<evidence type="ECO:0000256" key="1">
    <source>
        <dbReference type="ARBA" id="ARBA00004141"/>
    </source>
</evidence>
<evidence type="ECO:0000256" key="2">
    <source>
        <dbReference type="ARBA" id="ARBA00022692"/>
    </source>
</evidence>
<dbReference type="CDD" id="cd19051">
    <property type="entry name" value="LGIC_TM_cation"/>
    <property type="match status" value="1"/>
</dbReference>
<comment type="subcellular location">
    <subcellularLocation>
        <location evidence="1">Membrane</location>
        <topology evidence="1">Multi-pass membrane protein</topology>
    </subcellularLocation>
</comment>
<dbReference type="InterPro" id="IPR006202">
    <property type="entry name" value="Neur_chan_lig-bd"/>
</dbReference>
<keyword evidence="3 5" id="KW-1133">Transmembrane helix</keyword>
<evidence type="ECO:0000259" key="6">
    <source>
        <dbReference type="Pfam" id="PF02931"/>
    </source>
</evidence>
<dbReference type="SUPFAM" id="SSF63712">
    <property type="entry name" value="Nicotinic receptor ligand binding domain-like"/>
    <property type="match status" value="1"/>
</dbReference>
<dbReference type="InterPro" id="IPR038050">
    <property type="entry name" value="Neuro_actylchol_rec"/>
</dbReference>
<dbReference type="Pfam" id="PF02931">
    <property type="entry name" value="Neur_chan_LBD"/>
    <property type="match status" value="1"/>
</dbReference>
<name>A0A3P7N4A7_CYLGO</name>
<dbReference type="Gene3D" id="1.20.58.390">
    <property type="entry name" value="Neurotransmitter-gated ion-channel transmembrane domain"/>
    <property type="match status" value="1"/>
</dbReference>
<feature type="transmembrane region" description="Helical" evidence="5">
    <location>
        <begin position="179"/>
        <end position="198"/>
    </location>
</feature>
<organism evidence="7 8">
    <name type="scientific">Cylicostephanus goldi</name>
    <name type="common">Nematode worm</name>
    <dbReference type="NCBI Taxonomy" id="71465"/>
    <lineage>
        <taxon>Eukaryota</taxon>
        <taxon>Metazoa</taxon>
        <taxon>Ecdysozoa</taxon>
        <taxon>Nematoda</taxon>
        <taxon>Chromadorea</taxon>
        <taxon>Rhabditida</taxon>
        <taxon>Rhabditina</taxon>
        <taxon>Rhabditomorpha</taxon>
        <taxon>Strongyloidea</taxon>
        <taxon>Strongylidae</taxon>
        <taxon>Cylicostephanus</taxon>
    </lineage>
</organism>
<dbReference type="GO" id="GO:0016020">
    <property type="term" value="C:membrane"/>
    <property type="evidence" value="ECO:0007669"/>
    <property type="project" value="UniProtKB-SubCell"/>
</dbReference>
<keyword evidence="4 5" id="KW-0472">Membrane</keyword>
<dbReference type="AlphaFoldDB" id="A0A3P7N4A7"/>
<evidence type="ECO:0000256" key="5">
    <source>
        <dbReference type="SAM" id="Phobius"/>
    </source>
</evidence>
<evidence type="ECO:0000256" key="3">
    <source>
        <dbReference type="ARBA" id="ARBA00022989"/>
    </source>
</evidence>
<dbReference type="PROSITE" id="PS00236">
    <property type="entry name" value="NEUROTR_ION_CHANNEL"/>
    <property type="match status" value="1"/>
</dbReference>
<evidence type="ECO:0000256" key="4">
    <source>
        <dbReference type="ARBA" id="ARBA00023136"/>
    </source>
</evidence>
<keyword evidence="8" id="KW-1185">Reference proteome</keyword>
<protein>
    <recommendedName>
        <fullName evidence="6">Neurotransmitter-gated ion-channel ligand-binding domain-containing protein</fullName>
    </recommendedName>
</protein>
<evidence type="ECO:0000313" key="8">
    <source>
        <dbReference type="Proteomes" id="UP000271889"/>
    </source>
</evidence>